<feature type="compositionally biased region" description="Basic residues" evidence="1">
    <location>
        <begin position="122"/>
        <end position="133"/>
    </location>
</feature>
<dbReference type="EMBL" id="MU002202">
    <property type="protein sequence ID" value="KAF2788602.1"/>
    <property type="molecule type" value="Genomic_DNA"/>
</dbReference>
<proteinExistence type="predicted"/>
<protein>
    <submittedName>
        <fullName evidence="2">Uncharacterized protein</fullName>
    </submittedName>
</protein>
<evidence type="ECO:0000256" key="1">
    <source>
        <dbReference type="SAM" id="MobiDB-lite"/>
    </source>
</evidence>
<keyword evidence="3" id="KW-1185">Reference proteome</keyword>
<evidence type="ECO:0000313" key="3">
    <source>
        <dbReference type="Proteomes" id="UP000799757"/>
    </source>
</evidence>
<name>A0A6A6WWY6_9PLEO</name>
<dbReference type="AlphaFoldDB" id="A0A6A6WWY6"/>
<dbReference type="Proteomes" id="UP000799757">
    <property type="component" value="Unassembled WGS sequence"/>
</dbReference>
<feature type="region of interest" description="Disordered" evidence="1">
    <location>
        <begin position="90"/>
        <end position="134"/>
    </location>
</feature>
<reference evidence="2" key="1">
    <citation type="journal article" date="2020" name="Stud. Mycol.">
        <title>101 Dothideomycetes genomes: a test case for predicting lifestyles and emergence of pathogens.</title>
        <authorList>
            <person name="Haridas S."/>
            <person name="Albert R."/>
            <person name="Binder M."/>
            <person name="Bloem J."/>
            <person name="Labutti K."/>
            <person name="Salamov A."/>
            <person name="Andreopoulos B."/>
            <person name="Baker S."/>
            <person name="Barry K."/>
            <person name="Bills G."/>
            <person name="Bluhm B."/>
            <person name="Cannon C."/>
            <person name="Castanera R."/>
            <person name="Culley D."/>
            <person name="Daum C."/>
            <person name="Ezra D."/>
            <person name="Gonzalez J."/>
            <person name="Henrissat B."/>
            <person name="Kuo A."/>
            <person name="Liang C."/>
            <person name="Lipzen A."/>
            <person name="Lutzoni F."/>
            <person name="Magnuson J."/>
            <person name="Mondo S."/>
            <person name="Nolan M."/>
            <person name="Ohm R."/>
            <person name="Pangilinan J."/>
            <person name="Park H.-J."/>
            <person name="Ramirez L."/>
            <person name="Alfaro M."/>
            <person name="Sun H."/>
            <person name="Tritt A."/>
            <person name="Yoshinaga Y."/>
            <person name="Zwiers L.-H."/>
            <person name="Turgeon B."/>
            <person name="Goodwin S."/>
            <person name="Spatafora J."/>
            <person name="Crous P."/>
            <person name="Grigoriev I."/>
        </authorList>
    </citation>
    <scope>NUCLEOTIDE SEQUENCE</scope>
    <source>
        <strain evidence="2">CBS 109.77</strain>
    </source>
</reference>
<accession>A0A6A6WWY6</accession>
<gene>
    <name evidence="2" type="ORF">K505DRAFT_105845</name>
</gene>
<organism evidence="2 3">
    <name type="scientific">Melanomma pulvis-pyrius CBS 109.77</name>
    <dbReference type="NCBI Taxonomy" id="1314802"/>
    <lineage>
        <taxon>Eukaryota</taxon>
        <taxon>Fungi</taxon>
        <taxon>Dikarya</taxon>
        <taxon>Ascomycota</taxon>
        <taxon>Pezizomycotina</taxon>
        <taxon>Dothideomycetes</taxon>
        <taxon>Pleosporomycetidae</taxon>
        <taxon>Pleosporales</taxon>
        <taxon>Melanommataceae</taxon>
        <taxon>Melanomma</taxon>
    </lineage>
</organism>
<sequence>MPLKAKFEGEQEMYVLPRRLRSPPISEWGEAWKEVAFLWAGLGRGRMPYLHMPSHLKKEPTTIPTCTKLHCPFAFVACCILAHSLNHTPSQQSTSKEAGFNARPPSLSLHHPPKNISDVAKKKNSKKKRKTRTPRFLLGARRLRNAAARLQRFMIFPTS</sequence>
<evidence type="ECO:0000313" key="2">
    <source>
        <dbReference type="EMBL" id="KAF2788602.1"/>
    </source>
</evidence>